<dbReference type="Proteomes" id="UP001300502">
    <property type="component" value="Unassembled WGS sequence"/>
</dbReference>
<reference evidence="1 2" key="1">
    <citation type="submission" date="2022-07" db="EMBL/GenBank/DDBJ databases">
        <title>Genome-wide signatures of adaptation to extreme environments.</title>
        <authorList>
            <person name="Cho C.H."/>
            <person name="Yoon H.S."/>
        </authorList>
    </citation>
    <scope>NUCLEOTIDE SEQUENCE [LARGE SCALE GENOMIC DNA]</scope>
    <source>
        <strain evidence="1 2">108.79 E11</strain>
    </source>
</reference>
<dbReference type="AlphaFoldDB" id="A0AAV9IMH4"/>
<accession>A0AAV9IMH4</accession>
<comment type="caution">
    <text evidence="1">The sequence shown here is derived from an EMBL/GenBank/DDBJ whole genome shotgun (WGS) entry which is preliminary data.</text>
</comment>
<proteinExistence type="predicted"/>
<name>A0AAV9IMH4_9RHOD</name>
<evidence type="ECO:0008006" key="3">
    <source>
        <dbReference type="Google" id="ProtNLM"/>
    </source>
</evidence>
<dbReference type="EMBL" id="JANCYU010000067">
    <property type="protein sequence ID" value="KAK4528635.1"/>
    <property type="molecule type" value="Genomic_DNA"/>
</dbReference>
<organism evidence="1 2">
    <name type="scientific">Galdieria yellowstonensis</name>
    <dbReference type="NCBI Taxonomy" id="3028027"/>
    <lineage>
        <taxon>Eukaryota</taxon>
        <taxon>Rhodophyta</taxon>
        <taxon>Bangiophyceae</taxon>
        <taxon>Galdieriales</taxon>
        <taxon>Galdieriaceae</taxon>
        <taxon>Galdieria</taxon>
    </lineage>
</organism>
<keyword evidence="2" id="KW-1185">Reference proteome</keyword>
<protein>
    <recommendedName>
        <fullName evidence="3">Arp2/3 complex 34 kDa subunit</fullName>
    </recommendedName>
</protein>
<sequence>MSNDDYSSLIVKLFSSQGVCLHTTPQVEQDNDNLFDLVHVFRQFSREVDGGELHRLVFQPPVNFQNTFTTSFSGRLYDWKQQEKQAIQVIFDDKASPIYILVKASLSLPVDSLHGLIDDIQQCFQKFDKLLEINDDNSNHHHHKDNWKNSLCLPEQVKQVVTELTTKVAVGSSRRG</sequence>
<evidence type="ECO:0000313" key="2">
    <source>
        <dbReference type="Proteomes" id="UP001300502"/>
    </source>
</evidence>
<evidence type="ECO:0000313" key="1">
    <source>
        <dbReference type="EMBL" id="KAK4528635.1"/>
    </source>
</evidence>
<gene>
    <name evidence="1" type="ORF">GAYE_SCF62G6580</name>
</gene>